<dbReference type="EMBL" id="OZ019902">
    <property type="protein sequence ID" value="CAK9195079.1"/>
    <property type="molecule type" value="Genomic_DNA"/>
</dbReference>
<evidence type="ECO:0000313" key="2">
    <source>
        <dbReference type="Proteomes" id="UP001497512"/>
    </source>
</evidence>
<gene>
    <name evidence="1" type="ORF">CSSPTR1EN2_LOCUS2845</name>
</gene>
<sequence>MEAHQYSKIPGAFPFRHPLESNLGPPMPGPVILAGPYGCRLVPVNLRNGGYAEGREHLLSLVQVLIAFFGPAHGFLSDKDVVEDKSSFHKSGLVRSDDVRDDHL</sequence>
<protein>
    <submittedName>
        <fullName evidence="1">Uncharacterized protein</fullName>
    </submittedName>
</protein>
<organism evidence="1 2">
    <name type="scientific">Sphagnum troendelagicum</name>
    <dbReference type="NCBI Taxonomy" id="128251"/>
    <lineage>
        <taxon>Eukaryota</taxon>
        <taxon>Viridiplantae</taxon>
        <taxon>Streptophyta</taxon>
        <taxon>Embryophyta</taxon>
        <taxon>Bryophyta</taxon>
        <taxon>Sphagnophytina</taxon>
        <taxon>Sphagnopsida</taxon>
        <taxon>Sphagnales</taxon>
        <taxon>Sphagnaceae</taxon>
        <taxon>Sphagnum</taxon>
    </lineage>
</organism>
<reference evidence="1" key="1">
    <citation type="submission" date="2024-02" db="EMBL/GenBank/DDBJ databases">
        <authorList>
            <consortium name="ELIXIR-Norway"/>
            <consortium name="Elixir Norway"/>
        </authorList>
    </citation>
    <scope>NUCLEOTIDE SEQUENCE</scope>
</reference>
<proteinExistence type="predicted"/>
<name>A0ABP0TF80_9BRYO</name>
<keyword evidence="2" id="KW-1185">Reference proteome</keyword>
<evidence type="ECO:0000313" key="1">
    <source>
        <dbReference type="EMBL" id="CAK9195079.1"/>
    </source>
</evidence>
<accession>A0ABP0TF80</accession>
<dbReference type="Proteomes" id="UP001497512">
    <property type="component" value="Chromosome 10"/>
</dbReference>